<feature type="region of interest" description="Disordered" evidence="1">
    <location>
        <begin position="1"/>
        <end position="42"/>
    </location>
</feature>
<comment type="caution">
    <text evidence="2">The sequence shown here is derived from an EMBL/GenBank/DDBJ whole genome shotgun (WGS) entry which is preliminary data.</text>
</comment>
<feature type="region of interest" description="Disordered" evidence="1">
    <location>
        <begin position="66"/>
        <end position="98"/>
    </location>
</feature>
<dbReference type="Proteomes" id="UP001530315">
    <property type="component" value="Unassembled WGS sequence"/>
</dbReference>
<feature type="compositionally biased region" description="Basic and acidic residues" evidence="1">
    <location>
        <begin position="10"/>
        <end position="22"/>
    </location>
</feature>
<organism evidence="2 3">
    <name type="scientific">Stephanodiscus triporus</name>
    <dbReference type="NCBI Taxonomy" id="2934178"/>
    <lineage>
        <taxon>Eukaryota</taxon>
        <taxon>Sar</taxon>
        <taxon>Stramenopiles</taxon>
        <taxon>Ochrophyta</taxon>
        <taxon>Bacillariophyta</taxon>
        <taxon>Coscinodiscophyceae</taxon>
        <taxon>Thalassiosirophycidae</taxon>
        <taxon>Stephanodiscales</taxon>
        <taxon>Stephanodiscaceae</taxon>
        <taxon>Stephanodiscus</taxon>
    </lineage>
</organism>
<name>A0ABD3N1G3_9STRA</name>
<feature type="compositionally biased region" description="Basic and acidic residues" evidence="1">
    <location>
        <begin position="145"/>
        <end position="154"/>
    </location>
</feature>
<dbReference type="EMBL" id="JALLAZ020001642">
    <property type="protein sequence ID" value="KAL3769953.1"/>
    <property type="molecule type" value="Genomic_DNA"/>
</dbReference>
<reference evidence="2 3" key="1">
    <citation type="submission" date="2024-10" db="EMBL/GenBank/DDBJ databases">
        <title>Updated reference genomes for cyclostephanoid diatoms.</title>
        <authorList>
            <person name="Roberts W.R."/>
            <person name="Alverson A.J."/>
        </authorList>
    </citation>
    <scope>NUCLEOTIDE SEQUENCE [LARGE SCALE GENOMIC DNA]</scope>
    <source>
        <strain evidence="2 3">AJA276-08</strain>
    </source>
</reference>
<accession>A0ABD3N1G3</accession>
<proteinExistence type="predicted"/>
<feature type="compositionally biased region" description="Acidic residues" evidence="1">
    <location>
        <begin position="196"/>
        <end position="205"/>
    </location>
</feature>
<feature type="compositionally biased region" description="Low complexity" evidence="1">
    <location>
        <begin position="82"/>
        <end position="93"/>
    </location>
</feature>
<feature type="compositionally biased region" description="Acidic residues" evidence="1">
    <location>
        <begin position="218"/>
        <end position="228"/>
    </location>
</feature>
<gene>
    <name evidence="2" type="ORF">ACHAW5_010027</name>
</gene>
<evidence type="ECO:0000313" key="3">
    <source>
        <dbReference type="Proteomes" id="UP001530315"/>
    </source>
</evidence>
<feature type="compositionally biased region" description="Basic residues" evidence="1">
    <location>
        <begin position="23"/>
        <end position="33"/>
    </location>
</feature>
<keyword evidence="3" id="KW-1185">Reference proteome</keyword>
<evidence type="ECO:0000256" key="1">
    <source>
        <dbReference type="SAM" id="MobiDB-lite"/>
    </source>
</evidence>
<sequence length="236" mass="26539">MFSQSYDPLGYEHHLSPSPDEKRRRKERSRRRRMIEADRHRREVLEGMLRAEEAYRRRFSWEYSRRAPPLRNSRHNEPPTSSPRSGGRKSSSSVEAGGDILLLPDDAVFPPPFIYARCVSASLDEMDRDIEDHPPPPSGTTIDPGEVRAVEGRRPVPGRSIDTGSRGGDAVDVFDPELERRQAGGVGGETEPPGMDIDDDVDDDPSAPPHIIAKVVTSDDEDDDDADDLYSLWRPR</sequence>
<dbReference type="AlphaFoldDB" id="A0ABD3N1G3"/>
<evidence type="ECO:0000313" key="2">
    <source>
        <dbReference type="EMBL" id="KAL3769953.1"/>
    </source>
</evidence>
<feature type="region of interest" description="Disordered" evidence="1">
    <location>
        <begin position="127"/>
        <end position="236"/>
    </location>
</feature>
<protein>
    <submittedName>
        <fullName evidence="2">Uncharacterized protein</fullName>
    </submittedName>
</protein>